<organism evidence="1 2">
    <name type="scientific">Defluviitalea saccharophila</name>
    <dbReference type="NCBI Taxonomy" id="879970"/>
    <lineage>
        <taxon>Bacteria</taxon>
        <taxon>Bacillati</taxon>
        <taxon>Bacillota</taxon>
        <taxon>Clostridia</taxon>
        <taxon>Lachnospirales</taxon>
        <taxon>Defluviitaleaceae</taxon>
        <taxon>Defluviitalea</taxon>
    </lineage>
</organism>
<protein>
    <submittedName>
        <fullName evidence="1">Uncharacterized protein</fullName>
    </submittedName>
</protein>
<name>A0ABZ2Y2X8_9FIRM</name>
<sequence>MNPGQEMFYNFFMERAKDDKKEEAKALLEEGFARQDAGTFDKAYFEETLPKYFELIKPEAIEEVKEAMNHFASRL</sequence>
<accession>A0ABZ2Y2X8</accession>
<dbReference type="RefSeq" id="WP_341876668.1">
    <property type="nucleotide sequence ID" value="NZ_CP121687.1"/>
</dbReference>
<evidence type="ECO:0000313" key="2">
    <source>
        <dbReference type="Proteomes" id="UP001486565"/>
    </source>
</evidence>
<dbReference type="Proteomes" id="UP001486565">
    <property type="component" value="Chromosome"/>
</dbReference>
<proteinExistence type="predicted"/>
<reference evidence="1 2" key="1">
    <citation type="submission" date="2023-03" db="EMBL/GenBank/DDBJ databases">
        <title>Novel Species.</title>
        <authorList>
            <person name="Ma S."/>
        </authorList>
    </citation>
    <scope>NUCLEOTIDE SEQUENCE [LARGE SCALE GENOMIC DNA]</scope>
    <source>
        <strain evidence="1 2">LIND6LT2</strain>
    </source>
</reference>
<keyword evidence="2" id="KW-1185">Reference proteome</keyword>
<gene>
    <name evidence="1" type="ORF">QBE51_12970</name>
</gene>
<evidence type="ECO:0000313" key="1">
    <source>
        <dbReference type="EMBL" id="WZL69682.1"/>
    </source>
</evidence>
<dbReference type="EMBL" id="CP121687">
    <property type="protein sequence ID" value="WZL69682.1"/>
    <property type="molecule type" value="Genomic_DNA"/>
</dbReference>